<proteinExistence type="predicted"/>
<evidence type="ECO:0000313" key="2">
    <source>
        <dbReference type="Proteomes" id="UP000015103"/>
    </source>
</evidence>
<keyword evidence="2" id="KW-1185">Reference proteome</keyword>
<organism evidence="1 2">
    <name type="scientific">Rhodnius prolixus</name>
    <name type="common">Triatomid bug</name>
    <dbReference type="NCBI Taxonomy" id="13249"/>
    <lineage>
        <taxon>Eukaryota</taxon>
        <taxon>Metazoa</taxon>
        <taxon>Ecdysozoa</taxon>
        <taxon>Arthropoda</taxon>
        <taxon>Hexapoda</taxon>
        <taxon>Insecta</taxon>
        <taxon>Pterygota</taxon>
        <taxon>Neoptera</taxon>
        <taxon>Paraneoptera</taxon>
        <taxon>Hemiptera</taxon>
        <taxon>Heteroptera</taxon>
        <taxon>Panheteroptera</taxon>
        <taxon>Cimicomorpha</taxon>
        <taxon>Reduviidae</taxon>
        <taxon>Triatominae</taxon>
        <taxon>Rhodnius</taxon>
    </lineage>
</organism>
<dbReference type="EMBL" id="ACPB03024583">
    <property type="status" value="NOT_ANNOTATED_CDS"/>
    <property type="molecule type" value="Genomic_DNA"/>
</dbReference>
<protein>
    <submittedName>
        <fullName evidence="1">Uncharacterized protein</fullName>
    </submittedName>
</protein>
<name>A0A0G2KBG2_RHOPR</name>
<dbReference type="EnsemblMetazoa" id="RPRC000402-RA">
    <property type="protein sequence ID" value="RPRC000402-PA"/>
    <property type="gene ID" value="RPRC000402"/>
</dbReference>
<accession>A0A0G2KBG2</accession>
<evidence type="ECO:0000313" key="1">
    <source>
        <dbReference type="EnsemblMetazoa" id="RPRC000402-PA"/>
    </source>
</evidence>
<sequence>VIFLILGCL</sequence>
<dbReference type="InParanoid" id="A0A0G2KBG2"/>
<reference evidence="1" key="1">
    <citation type="submission" date="2015-06" db="UniProtKB">
        <authorList>
            <consortium name="EnsemblMetazoa"/>
        </authorList>
    </citation>
    <scope>IDENTIFICATION</scope>
</reference>
<dbReference type="VEuPathDB" id="VectorBase:RPRC000402"/>
<dbReference type="Proteomes" id="UP000015103">
    <property type="component" value="Unassembled WGS sequence"/>
</dbReference>